<keyword evidence="2" id="KW-0012">Acyltransferase</keyword>
<dbReference type="Gene3D" id="3.40.630.30">
    <property type="match status" value="1"/>
</dbReference>
<evidence type="ECO:0000256" key="1">
    <source>
        <dbReference type="ARBA" id="ARBA00022679"/>
    </source>
</evidence>
<keyword evidence="4" id="KW-0687">Ribonucleoprotein</keyword>
<keyword evidence="5" id="KW-1185">Reference proteome</keyword>
<dbReference type="AlphaFoldDB" id="A0A4R7K6Y6"/>
<keyword evidence="4" id="KW-0689">Ribosomal protein</keyword>
<gene>
    <name evidence="4" type="ORF">CLV90_0212</name>
</gene>
<reference evidence="4 5" key="1">
    <citation type="submission" date="2019-03" db="EMBL/GenBank/DDBJ databases">
        <title>Genomic Encyclopedia of Archaeal and Bacterial Type Strains, Phase II (KMG-II): from individual species to whole genera.</title>
        <authorList>
            <person name="Goeker M."/>
        </authorList>
    </citation>
    <scope>NUCLEOTIDE SEQUENCE [LARGE SCALE GENOMIC DNA]</scope>
    <source>
        <strain evidence="4 5">DSM 25233</strain>
    </source>
</reference>
<feature type="domain" description="N-acetyltransferase" evidence="3">
    <location>
        <begin position="1"/>
        <end position="166"/>
    </location>
</feature>
<dbReference type="PROSITE" id="PS51186">
    <property type="entry name" value="GNAT"/>
    <property type="match status" value="1"/>
</dbReference>
<comment type="caution">
    <text evidence="4">The sequence shown here is derived from an EMBL/GenBank/DDBJ whole genome shotgun (WGS) entry which is preliminary data.</text>
</comment>
<keyword evidence="1" id="KW-0808">Transferase</keyword>
<dbReference type="Pfam" id="PF00583">
    <property type="entry name" value="Acetyltransf_1"/>
    <property type="match status" value="1"/>
</dbReference>
<dbReference type="InterPro" id="IPR000182">
    <property type="entry name" value="GNAT_dom"/>
</dbReference>
<dbReference type="GO" id="GO:0016747">
    <property type="term" value="F:acyltransferase activity, transferring groups other than amino-acyl groups"/>
    <property type="evidence" value="ECO:0007669"/>
    <property type="project" value="InterPro"/>
</dbReference>
<dbReference type="Proteomes" id="UP000294749">
    <property type="component" value="Unassembled WGS sequence"/>
</dbReference>
<dbReference type="OrthoDB" id="9796381at2"/>
<evidence type="ECO:0000313" key="5">
    <source>
        <dbReference type="Proteomes" id="UP000294749"/>
    </source>
</evidence>
<dbReference type="CDD" id="cd04301">
    <property type="entry name" value="NAT_SF"/>
    <property type="match status" value="1"/>
</dbReference>
<accession>A0A4R7K6Y6</accession>
<dbReference type="RefSeq" id="WP_133685664.1">
    <property type="nucleotide sequence ID" value="NZ_SOAY01000010.1"/>
</dbReference>
<dbReference type="EMBL" id="SOAY01000010">
    <property type="protein sequence ID" value="TDT46168.1"/>
    <property type="molecule type" value="Genomic_DNA"/>
</dbReference>
<dbReference type="SUPFAM" id="SSF55729">
    <property type="entry name" value="Acyl-CoA N-acyltransferases (Nat)"/>
    <property type="match status" value="1"/>
</dbReference>
<sequence length="166" mass="19514">MIVPAKISQIPKILIMTDACRIAMEANGIYQWTTDYPSKQAFEKDIERNELYVLQHDNEIVGCIVVSLFMDEEYTSVNWLTENINNYYIHRLAVHPNFQSKGFAQRLMAFGENFARENNAVSVRLDTFSQNKRNQKFYEQRGYTKLGDIFFPNQSEHPFHCYELVL</sequence>
<evidence type="ECO:0000259" key="3">
    <source>
        <dbReference type="PROSITE" id="PS51186"/>
    </source>
</evidence>
<evidence type="ECO:0000313" key="4">
    <source>
        <dbReference type="EMBL" id="TDT46168.1"/>
    </source>
</evidence>
<name>A0A4R7K6Y6_9FLAO</name>
<dbReference type="PANTHER" id="PTHR43420">
    <property type="entry name" value="ACETYLTRANSFERASE"/>
    <property type="match status" value="1"/>
</dbReference>
<protein>
    <submittedName>
        <fullName evidence="4">Ribosomal protein S18 acetylase RimI-like enzyme</fullName>
    </submittedName>
</protein>
<organism evidence="4 5">
    <name type="scientific">Maribacter spongiicola</name>
    <dbReference type="NCBI Taxonomy" id="1206753"/>
    <lineage>
        <taxon>Bacteria</taxon>
        <taxon>Pseudomonadati</taxon>
        <taxon>Bacteroidota</taxon>
        <taxon>Flavobacteriia</taxon>
        <taxon>Flavobacteriales</taxon>
        <taxon>Flavobacteriaceae</taxon>
        <taxon>Maribacter</taxon>
    </lineage>
</organism>
<dbReference type="InterPro" id="IPR016181">
    <property type="entry name" value="Acyl_CoA_acyltransferase"/>
</dbReference>
<dbReference type="InterPro" id="IPR050680">
    <property type="entry name" value="YpeA/RimI_acetyltransf"/>
</dbReference>
<proteinExistence type="predicted"/>
<dbReference type="PANTHER" id="PTHR43420:SF47">
    <property type="entry name" value="N-ACETYLTRANSFERASE DOMAIN-CONTAINING PROTEIN"/>
    <property type="match status" value="1"/>
</dbReference>
<evidence type="ECO:0000256" key="2">
    <source>
        <dbReference type="ARBA" id="ARBA00023315"/>
    </source>
</evidence>
<dbReference type="GO" id="GO:0005840">
    <property type="term" value="C:ribosome"/>
    <property type="evidence" value="ECO:0007669"/>
    <property type="project" value="UniProtKB-KW"/>
</dbReference>